<keyword evidence="10" id="KW-1185">Reference proteome</keyword>
<dbReference type="InterPro" id="IPR036412">
    <property type="entry name" value="HAD-like_sf"/>
</dbReference>
<keyword evidence="1 5" id="KW-0378">Hydrolase</keyword>
<dbReference type="InterPro" id="IPR006349">
    <property type="entry name" value="PGP_euk"/>
</dbReference>
<dbReference type="SUPFAM" id="SSF56784">
    <property type="entry name" value="HAD-like"/>
    <property type="match status" value="1"/>
</dbReference>
<dbReference type="FunFam" id="3.40.50.1000:FF:000039">
    <property type="entry name" value="Phosphoglycolate phosphatase"/>
    <property type="match status" value="1"/>
</dbReference>
<dbReference type="GO" id="GO:0046872">
    <property type="term" value="F:metal ion binding"/>
    <property type="evidence" value="ECO:0007669"/>
    <property type="project" value="UniProtKB-KW"/>
</dbReference>
<dbReference type="Gene3D" id="3.40.50.1000">
    <property type="entry name" value="HAD superfamily/HAD-like"/>
    <property type="match status" value="2"/>
</dbReference>
<dbReference type="GO" id="GO:0008967">
    <property type="term" value="F:phosphoglycolate phosphatase activity"/>
    <property type="evidence" value="ECO:0007669"/>
    <property type="project" value="TreeGrafter"/>
</dbReference>
<evidence type="ECO:0000256" key="5">
    <source>
        <dbReference type="PIRNR" id="PIRNR000915"/>
    </source>
</evidence>
<evidence type="ECO:0000256" key="1">
    <source>
        <dbReference type="ARBA" id="ARBA00022801"/>
    </source>
</evidence>
<keyword evidence="8" id="KW-0479">Metal-binding</keyword>
<evidence type="ECO:0000313" key="9">
    <source>
        <dbReference type="EMBL" id="KAF5356620.1"/>
    </source>
</evidence>
<dbReference type="NCBIfam" id="TIGR01452">
    <property type="entry name" value="PGP_euk"/>
    <property type="match status" value="1"/>
</dbReference>
<protein>
    <recommendedName>
        <fullName evidence="4 5">4-nitrophenylphosphatase</fullName>
        <shortName evidence="5">PNPPase</shortName>
        <ecNumber evidence="3 5">3.1.3.41</ecNumber>
    </recommendedName>
</protein>
<dbReference type="OrthoDB" id="413953at2759"/>
<name>A0A8H5G1I8_9AGAR</name>
<evidence type="ECO:0000256" key="8">
    <source>
        <dbReference type="PIRSR" id="PIRSR000915-3"/>
    </source>
</evidence>
<dbReference type="PANTHER" id="PTHR19288">
    <property type="entry name" value="4-NITROPHENYLPHOSPHATASE-RELATED"/>
    <property type="match status" value="1"/>
</dbReference>
<dbReference type="GO" id="GO:0004035">
    <property type="term" value="F:alkaline phosphatase activity"/>
    <property type="evidence" value="ECO:0007669"/>
    <property type="project" value="TreeGrafter"/>
</dbReference>
<comment type="caution">
    <text evidence="9">The sequence shown here is derived from an EMBL/GenBank/DDBJ whole genome shotgun (WGS) entry which is preliminary data.</text>
</comment>
<comment type="cofactor">
    <cofactor evidence="8">
        <name>Mg(2+)</name>
        <dbReference type="ChEBI" id="CHEBI:18420"/>
    </cofactor>
    <text evidence="8">Divalent metal ions. Mg(2+) is the most effective.</text>
</comment>
<feature type="binding site" evidence="8">
    <location>
        <position position="30"/>
    </location>
    <ligand>
        <name>Mg(2+)</name>
        <dbReference type="ChEBI" id="CHEBI:18420"/>
    </ligand>
</feature>
<feature type="active site" description="Nucleophile" evidence="6">
    <location>
        <position position="28"/>
    </location>
</feature>
<dbReference type="GO" id="GO:0005737">
    <property type="term" value="C:cytoplasm"/>
    <property type="evidence" value="ECO:0007669"/>
    <property type="project" value="TreeGrafter"/>
</dbReference>
<accession>A0A8H5G1I8</accession>
<proteinExistence type="predicted"/>
<evidence type="ECO:0000256" key="4">
    <source>
        <dbReference type="ARBA" id="ARBA00069197"/>
    </source>
</evidence>
<feature type="binding site" evidence="7">
    <location>
        <position position="224"/>
    </location>
    <ligand>
        <name>substrate</name>
    </ligand>
</feature>
<evidence type="ECO:0000256" key="7">
    <source>
        <dbReference type="PIRSR" id="PIRSR000915-2"/>
    </source>
</evidence>
<reference evidence="9 10" key="1">
    <citation type="journal article" date="2020" name="ISME J.">
        <title>Uncovering the hidden diversity of litter-decomposition mechanisms in mushroom-forming fungi.</title>
        <authorList>
            <person name="Floudas D."/>
            <person name="Bentzer J."/>
            <person name="Ahren D."/>
            <person name="Johansson T."/>
            <person name="Persson P."/>
            <person name="Tunlid A."/>
        </authorList>
    </citation>
    <scope>NUCLEOTIDE SEQUENCE [LARGE SCALE GENOMIC DNA]</scope>
    <source>
        <strain evidence="9 10">CBS 291.85</strain>
    </source>
</reference>
<gene>
    <name evidence="9" type="ORF">D9758_008202</name>
</gene>
<dbReference type="PIRSF" id="PIRSF000915">
    <property type="entry name" value="PGP-type_phosphatase"/>
    <property type="match status" value="1"/>
</dbReference>
<evidence type="ECO:0000256" key="3">
    <source>
        <dbReference type="ARBA" id="ARBA00066659"/>
    </source>
</evidence>
<dbReference type="PANTHER" id="PTHR19288:SF46">
    <property type="entry name" value="HALOACID DEHALOGENASE-LIKE HYDROLASE DOMAIN-CONTAINING PROTEIN 2"/>
    <property type="match status" value="1"/>
</dbReference>
<dbReference type="EC" id="3.1.3.41" evidence="3 5"/>
<feature type="binding site" evidence="8">
    <location>
        <position position="249"/>
    </location>
    <ligand>
        <name>Mg(2+)</name>
        <dbReference type="ChEBI" id="CHEBI:18420"/>
    </ligand>
</feature>
<dbReference type="Pfam" id="PF13344">
    <property type="entry name" value="Hydrolase_6"/>
    <property type="match status" value="1"/>
</dbReference>
<feature type="active site" description="Proton donor" evidence="6">
    <location>
        <position position="30"/>
    </location>
</feature>
<organism evidence="9 10">
    <name type="scientific">Tetrapyrgos nigripes</name>
    <dbReference type="NCBI Taxonomy" id="182062"/>
    <lineage>
        <taxon>Eukaryota</taxon>
        <taxon>Fungi</taxon>
        <taxon>Dikarya</taxon>
        <taxon>Basidiomycota</taxon>
        <taxon>Agaricomycotina</taxon>
        <taxon>Agaricomycetes</taxon>
        <taxon>Agaricomycetidae</taxon>
        <taxon>Agaricales</taxon>
        <taxon>Marasmiineae</taxon>
        <taxon>Marasmiaceae</taxon>
        <taxon>Tetrapyrgos</taxon>
    </lineage>
</organism>
<dbReference type="Proteomes" id="UP000559256">
    <property type="component" value="Unassembled WGS sequence"/>
</dbReference>
<dbReference type="NCBIfam" id="TIGR01460">
    <property type="entry name" value="HAD-SF-IIA"/>
    <property type="match status" value="1"/>
</dbReference>
<evidence type="ECO:0000256" key="2">
    <source>
        <dbReference type="ARBA" id="ARBA00050247"/>
    </source>
</evidence>
<evidence type="ECO:0000313" key="10">
    <source>
        <dbReference type="Proteomes" id="UP000559256"/>
    </source>
</evidence>
<dbReference type="InterPro" id="IPR023214">
    <property type="entry name" value="HAD_sf"/>
</dbReference>
<keyword evidence="8" id="KW-0460">Magnesium</keyword>
<feature type="binding site" evidence="8">
    <location>
        <position position="28"/>
    </location>
    <ligand>
        <name>Mg(2+)</name>
        <dbReference type="ChEBI" id="CHEBI:18420"/>
    </ligand>
</feature>
<dbReference type="EMBL" id="JAACJM010000054">
    <property type="protein sequence ID" value="KAF5356620.1"/>
    <property type="molecule type" value="Genomic_DNA"/>
</dbReference>
<evidence type="ECO:0000256" key="6">
    <source>
        <dbReference type="PIRSR" id="PIRSR000915-1"/>
    </source>
</evidence>
<dbReference type="InterPro" id="IPR006357">
    <property type="entry name" value="HAD-SF_hydro_IIA"/>
</dbReference>
<dbReference type="AlphaFoldDB" id="A0A8H5G1I8"/>
<comment type="catalytic activity">
    <reaction evidence="2 5">
        <text>4-nitrophenyl phosphate + H2O = 4-nitrophenol + phosphate + H(+)</text>
        <dbReference type="Rhea" id="RHEA:21664"/>
        <dbReference type="ChEBI" id="CHEBI:15377"/>
        <dbReference type="ChEBI" id="CHEBI:15378"/>
        <dbReference type="ChEBI" id="CHEBI:43474"/>
        <dbReference type="ChEBI" id="CHEBI:57917"/>
        <dbReference type="ChEBI" id="CHEBI:61146"/>
        <dbReference type="EC" id="3.1.3.41"/>
    </reaction>
</comment>
<sequence length="304" mass="33153">MQRSAPFFPITVQDYQKLVDDYDTWMFDCDGVIWKGNMPTEGAAEVLTFLRSKGKKIIFVTNNPTHSRETFKKKFARMGVEVAVDEIFSSAYASAVYISSVMKIPKEKKVYVIGMHGIEEELKEQGISVCGGTDPADNTLELVDTEIGNPSDVAAVLASWDSSINYTKLSKAFQYLTHNPDCAFFSSDDDLTYPVEGGVLFLGTGALSSMIRYALGREPVSFGKPSKTMFECIAAKHKIDPSRTVMIGDRLDADIAFGKNCGVATMLVLTGVASLADVSDIAPIMPDLVIPSIGDLRILSHSTS</sequence>
<dbReference type="Pfam" id="PF13242">
    <property type="entry name" value="Hydrolase_like"/>
    <property type="match status" value="1"/>
</dbReference>